<keyword evidence="2" id="KW-1185">Reference proteome</keyword>
<dbReference type="OrthoDB" id="3438035at2759"/>
<sequence>MSALGLGFDYPYIRWVIHTSTPDKATAFAQEYSRASHQEAIQLYLSQQYCSRGVLSQFLDSEPYWRWCMADDMACQVCQVPYSEARPAGVPFSLAAAASAVFTGPEEVLRQGYAQEQARSRYEQDLELALGSCLYCRAMGQPFDHAAIRCAQRFDWIRAKKTVLVACHKQGKYWIAPYMACW</sequence>
<evidence type="ECO:0000313" key="1">
    <source>
        <dbReference type="EMBL" id="PMD22414.1"/>
    </source>
</evidence>
<protein>
    <submittedName>
        <fullName evidence="1">Uncharacterized protein</fullName>
    </submittedName>
</protein>
<dbReference type="STRING" id="1745343.A0A2J6Q852"/>
<name>A0A2J6Q852_9HELO</name>
<proteinExistence type="predicted"/>
<dbReference type="Proteomes" id="UP000235672">
    <property type="component" value="Unassembled WGS sequence"/>
</dbReference>
<dbReference type="EMBL" id="KZ613478">
    <property type="protein sequence ID" value="PMD22414.1"/>
    <property type="molecule type" value="Genomic_DNA"/>
</dbReference>
<gene>
    <name evidence="1" type="ORF">NA56DRAFT_702773</name>
</gene>
<organism evidence="1 2">
    <name type="scientific">Hyaloscypha hepaticicola</name>
    <dbReference type="NCBI Taxonomy" id="2082293"/>
    <lineage>
        <taxon>Eukaryota</taxon>
        <taxon>Fungi</taxon>
        <taxon>Dikarya</taxon>
        <taxon>Ascomycota</taxon>
        <taxon>Pezizomycotina</taxon>
        <taxon>Leotiomycetes</taxon>
        <taxon>Helotiales</taxon>
        <taxon>Hyaloscyphaceae</taxon>
        <taxon>Hyaloscypha</taxon>
    </lineage>
</organism>
<dbReference type="AlphaFoldDB" id="A0A2J6Q852"/>
<reference evidence="1 2" key="1">
    <citation type="submission" date="2016-05" db="EMBL/GenBank/DDBJ databases">
        <title>A degradative enzymes factory behind the ericoid mycorrhizal symbiosis.</title>
        <authorList>
            <consortium name="DOE Joint Genome Institute"/>
            <person name="Martino E."/>
            <person name="Morin E."/>
            <person name="Grelet G."/>
            <person name="Kuo A."/>
            <person name="Kohler A."/>
            <person name="Daghino S."/>
            <person name="Barry K."/>
            <person name="Choi C."/>
            <person name="Cichocki N."/>
            <person name="Clum A."/>
            <person name="Copeland A."/>
            <person name="Hainaut M."/>
            <person name="Haridas S."/>
            <person name="Labutti K."/>
            <person name="Lindquist E."/>
            <person name="Lipzen A."/>
            <person name="Khouja H.-R."/>
            <person name="Murat C."/>
            <person name="Ohm R."/>
            <person name="Olson A."/>
            <person name="Spatafora J."/>
            <person name="Veneault-Fourrey C."/>
            <person name="Henrissat B."/>
            <person name="Grigoriev I."/>
            <person name="Martin F."/>
            <person name="Perotto S."/>
        </authorList>
    </citation>
    <scope>NUCLEOTIDE SEQUENCE [LARGE SCALE GENOMIC DNA]</scope>
    <source>
        <strain evidence="1 2">UAMH 7357</strain>
    </source>
</reference>
<accession>A0A2J6Q852</accession>
<evidence type="ECO:0000313" key="2">
    <source>
        <dbReference type="Proteomes" id="UP000235672"/>
    </source>
</evidence>